<dbReference type="SMART" id="SM00316">
    <property type="entry name" value="S1"/>
    <property type="match status" value="1"/>
</dbReference>
<evidence type="ECO:0000256" key="1">
    <source>
        <dbReference type="ARBA" id="ARBA00022472"/>
    </source>
</evidence>
<evidence type="ECO:0000259" key="8">
    <source>
        <dbReference type="PROSITE" id="PS50126"/>
    </source>
</evidence>
<dbReference type="Pfam" id="PF08529">
    <property type="entry name" value="NusA_N"/>
    <property type="match status" value="1"/>
</dbReference>
<keyword evidence="3" id="KW-0889">Transcription antitermination</keyword>
<dbReference type="AlphaFoldDB" id="A0A1W1CJ83"/>
<dbReference type="Pfam" id="PF14520">
    <property type="entry name" value="HHH_5"/>
    <property type="match status" value="2"/>
</dbReference>
<dbReference type="CDD" id="cd22529">
    <property type="entry name" value="KH-II_NusA_rpt2"/>
    <property type="match status" value="1"/>
</dbReference>
<keyword evidence="2" id="KW-0963">Cytoplasm</keyword>
<accession>A0A1W1CJ83</accession>
<dbReference type="CDD" id="cd04455">
    <property type="entry name" value="S1_NusA"/>
    <property type="match status" value="1"/>
</dbReference>
<dbReference type="Pfam" id="PF13184">
    <property type="entry name" value="KH_NusA_1st"/>
    <property type="match status" value="1"/>
</dbReference>
<dbReference type="EMBL" id="FPHJ01000049">
    <property type="protein sequence ID" value="SFV65856.1"/>
    <property type="molecule type" value="Genomic_DNA"/>
</dbReference>
<dbReference type="FunFam" id="3.30.300.20:FF:000005">
    <property type="entry name" value="Transcription termination/antitermination protein NusA"/>
    <property type="match status" value="1"/>
</dbReference>
<dbReference type="GO" id="GO:0005829">
    <property type="term" value="C:cytosol"/>
    <property type="evidence" value="ECO:0007669"/>
    <property type="project" value="TreeGrafter"/>
</dbReference>
<dbReference type="FunFam" id="3.30.300.20:FF:000002">
    <property type="entry name" value="Transcription termination/antitermination protein NusA"/>
    <property type="match status" value="1"/>
</dbReference>
<dbReference type="PROSITE" id="PS50084">
    <property type="entry name" value="KH_TYPE_1"/>
    <property type="match status" value="1"/>
</dbReference>
<dbReference type="InterPro" id="IPR030842">
    <property type="entry name" value="TF_NusA_bacterial"/>
</dbReference>
<dbReference type="SMART" id="SM00322">
    <property type="entry name" value="KH"/>
    <property type="match status" value="2"/>
</dbReference>
<dbReference type="SUPFAM" id="SSF54814">
    <property type="entry name" value="Prokaryotic type KH domain (KH-domain type II)"/>
    <property type="match status" value="2"/>
</dbReference>
<dbReference type="InterPro" id="IPR010213">
    <property type="entry name" value="TF_NusA"/>
</dbReference>
<proteinExistence type="inferred from homology"/>
<dbReference type="Pfam" id="PF00575">
    <property type="entry name" value="S1"/>
    <property type="match status" value="1"/>
</dbReference>
<dbReference type="InterPro" id="IPR004087">
    <property type="entry name" value="KH_dom"/>
</dbReference>
<dbReference type="InterPro" id="IPR036555">
    <property type="entry name" value="NusA_N_sf"/>
</dbReference>
<feature type="coiled-coil region" evidence="7">
    <location>
        <begin position="375"/>
        <end position="405"/>
    </location>
</feature>
<name>A0A1W1CJ83_9ZZZZ</name>
<keyword evidence="1" id="KW-0806">Transcription termination</keyword>
<dbReference type="HAMAP" id="MF_00945_B">
    <property type="entry name" value="NusA_B"/>
    <property type="match status" value="1"/>
</dbReference>
<organism evidence="9">
    <name type="scientific">hydrothermal vent metagenome</name>
    <dbReference type="NCBI Taxonomy" id="652676"/>
    <lineage>
        <taxon>unclassified sequences</taxon>
        <taxon>metagenomes</taxon>
        <taxon>ecological metagenomes</taxon>
    </lineage>
</organism>
<dbReference type="Gene3D" id="1.10.150.20">
    <property type="entry name" value="5' to 3' exonuclease, C-terminal subdomain"/>
    <property type="match status" value="2"/>
</dbReference>
<dbReference type="SUPFAM" id="SSF50249">
    <property type="entry name" value="Nucleic acid-binding proteins"/>
    <property type="match status" value="1"/>
</dbReference>
<keyword evidence="7" id="KW-0175">Coiled coil</keyword>
<dbReference type="InterPro" id="IPR010995">
    <property type="entry name" value="DNA_repair_Rad51/TF_NusA_a-hlx"/>
</dbReference>
<feature type="domain" description="S1 motif" evidence="8">
    <location>
        <begin position="140"/>
        <end position="204"/>
    </location>
</feature>
<dbReference type="Gene3D" id="3.30.1480.10">
    <property type="entry name" value="NusA, N-terminal domain"/>
    <property type="match status" value="1"/>
</dbReference>
<protein>
    <submittedName>
        <fullName evidence="9">Transcription termination protein NusA</fullName>
    </submittedName>
</protein>
<dbReference type="GO" id="GO:0000166">
    <property type="term" value="F:nucleotide binding"/>
    <property type="evidence" value="ECO:0007669"/>
    <property type="project" value="InterPro"/>
</dbReference>
<evidence type="ECO:0000256" key="3">
    <source>
        <dbReference type="ARBA" id="ARBA00022814"/>
    </source>
</evidence>
<dbReference type="InterPro" id="IPR010214">
    <property type="entry name" value="Tscrpt_termin_fac_NusA_C_rpt"/>
</dbReference>
<evidence type="ECO:0000256" key="7">
    <source>
        <dbReference type="SAM" id="Coils"/>
    </source>
</evidence>
<evidence type="ECO:0000256" key="5">
    <source>
        <dbReference type="ARBA" id="ARBA00023015"/>
    </source>
</evidence>
<dbReference type="GO" id="GO:0006353">
    <property type="term" value="P:DNA-templated transcription termination"/>
    <property type="evidence" value="ECO:0007669"/>
    <property type="project" value="UniProtKB-KW"/>
</dbReference>
<dbReference type="InterPro" id="IPR058582">
    <property type="entry name" value="KH_NusA_2nd"/>
</dbReference>
<dbReference type="InterPro" id="IPR015946">
    <property type="entry name" value="KH_dom-like_a/b"/>
</dbReference>
<dbReference type="CDD" id="cd02134">
    <property type="entry name" value="KH-II_NusA_rpt1"/>
    <property type="match status" value="1"/>
</dbReference>
<dbReference type="InterPro" id="IPR009019">
    <property type="entry name" value="KH_sf_prok-type"/>
</dbReference>
<dbReference type="GO" id="GO:0003723">
    <property type="term" value="F:RNA binding"/>
    <property type="evidence" value="ECO:0007669"/>
    <property type="project" value="UniProtKB-KW"/>
</dbReference>
<dbReference type="SUPFAM" id="SSF47794">
    <property type="entry name" value="Rad51 N-terminal domain-like"/>
    <property type="match status" value="2"/>
</dbReference>
<evidence type="ECO:0000313" key="9">
    <source>
        <dbReference type="EMBL" id="SFV65856.1"/>
    </source>
</evidence>
<dbReference type="PANTHER" id="PTHR22648">
    <property type="entry name" value="TRANSCRIPTION TERMINATION FACTOR NUSA"/>
    <property type="match status" value="1"/>
</dbReference>
<dbReference type="PANTHER" id="PTHR22648:SF0">
    <property type="entry name" value="TRANSCRIPTION TERMINATION_ANTITERMINATION PROTEIN NUSA"/>
    <property type="match status" value="1"/>
</dbReference>
<dbReference type="GO" id="GO:0003700">
    <property type="term" value="F:DNA-binding transcription factor activity"/>
    <property type="evidence" value="ECO:0007669"/>
    <property type="project" value="InterPro"/>
</dbReference>
<dbReference type="Gene3D" id="2.40.50.140">
    <property type="entry name" value="Nucleic acid-binding proteins"/>
    <property type="match status" value="1"/>
</dbReference>
<dbReference type="Pfam" id="PF26594">
    <property type="entry name" value="KH_NusA_2nd"/>
    <property type="match status" value="1"/>
</dbReference>
<sequence>MQNANLLLMIEAIANEKNISLDDVFCILEESLAIATKRKQNINYRVSIDRKTGDFKTFRRWEVVDDDESLIGENKIPFNEELHIDHSKANGLDIGDFVEEEVESIEFGRIAAQTVKQLINQKVRNVEKAAIIDTFKKQVGNIIITTVKRVDRGNVYVDLGGIDGVISKNDLIPNESMRKGDRIRAYLKEVKPEQRGIQIFLSRSAPDFLIELFKMEVPEIGSDIIEIKGGARDPGLRSKLAVNAKDKRIDPVGSCIGMRGSRVQAVSNELNGERIDVILWDDNAAQFVINAMAPAEISSITVYEDIHSMDVVVEDEQLAQAIGKGGQNVRLASQVTGWRLNVMSNQQAEEKQKGENVKIYEKLSESLFVDEEIINKLINEDYSSLEELSKATEEELLKIEGFNQEIVDELQENIQDAMLAKALNDDTSIENLLDIKDIDEKLATKLVNKGITSQEDVADLGVDELLEIHNMDREIAEKLIMAAREAEGWFK</sequence>
<reference evidence="9" key="1">
    <citation type="submission" date="2016-10" db="EMBL/GenBank/DDBJ databases">
        <authorList>
            <person name="de Groot N.N."/>
        </authorList>
    </citation>
    <scope>NUCLEOTIDE SEQUENCE</scope>
</reference>
<dbReference type="NCBIfam" id="TIGR01954">
    <property type="entry name" value="nusA_Cterm_rpt"/>
    <property type="match status" value="1"/>
</dbReference>
<dbReference type="SUPFAM" id="SSF69705">
    <property type="entry name" value="Transcription factor NusA, N-terminal domain"/>
    <property type="match status" value="1"/>
</dbReference>
<dbReference type="Gene3D" id="3.30.300.20">
    <property type="match status" value="2"/>
</dbReference>
<dbReference type="InterPro" id="IPR012340">
    <property type="entry name" value="NA-bd_OB-fold"/>
</dbReference>
<keyword evidence="6" id="KW-0804">Transcription</keyword>
<dbReference type="InterPro" id="IPR003029">
    <property type="entry name" value="S1_domain"/>
</dbReference>
<evidence type="ECO:0000256" key="4">
    <source>
        <dbReference type="ARBA" id="ARBA00022884"/>
    </source>
</evidence>
<gene>
    <name evidence="9" type="ORF">MNB_SUP05-5-578</name>
</gene>
<dbReference type="InterPro" id="IPR013735">
    <property type="entry name" value="TF_NusA_N"/>
</dbReference>
<dbReference type="GO" id="GO:0031564">
    <property type="term" value="P:transcription antitermination"/>
    <property type="evidence" value="ECO:0007669"/>
    <property type="project" value="UniProtKB-KW"/>
</dbReference>
<dbReference type="NCBIfam" id="TIGR01953">
    <property type="entry name" value="NusA"/>
    <property type="match status" value="1"/>
</dbReference>
<dbReference type="InterPro" id="IPR025249">
    <property type="entry name" value="TF_NusA_KH_1st"/>
</dbReference>
<evidence type="ECO:0000256" key="6">
    <source>
        <dbReference type="ARBA" id="ARBA00023163"/>
    </source>
</evidence>
<keyword evidence="5" id="KW-0805">Transcription regulation</keyword>
<keyword evidence="4" id="KW-0694">RNA-binding</keyword>
<evidence type="ECO:0000256" key="2">
    <source>
        <dbReference type="ARBA" id="ARBA00022490"/>
    </source>
</evidence>
<dbReference type="PROSITE" id="PS50126">
    <property type="entry name" value="S1"/>
    <property type="match status" value="1"/>
</dbReference>